<evidence type="ECO:0000313" key="2">
    <source>
        <dbReference type="EMBL" id="STX37077.1"/>
    </source>
</evidence>
<accession>A0A378IPA2</accession>
<protein>
    <submittedName>
        <fullName evidence="2">Peptide transport protein</fullName>
    </submittedName>
</protein>
<dbReference type="InterPro" id="IPR036259">
    <property type="entry name" value="MFS_trans_sf"/>
</dbReference>
<dbReference type="Proteomes" id="UP000254033">
    <property type="component" value="Unassembled WGS sequence"/>
</dbReference>
<dbReference type="AlphaFoldDB" id="A0A378IPA2"/>
<dbReference type="EMBL" id="UGNY01000001">
    <property type="protein sequence ID" value="STX37077.1"/>
    <property type="molecule type" value="Genomic_DNA"/>
</dbReference>
<name>A0A378IPA2_9GAMM</name>
<feature type="transmembrane region" description="Helical" evidence="1">
    <location>
        <begin position="12"/>
        <end position="34"/>
    </location>
</feature>
<proteinExistence type="predicted"/>
<keyword evidence="1" id="KW-0812">Transmembrane</keyword>
<feature type="transmembrane region" description="Helical" evidence="1">
    <location>
        <begin position="49"/>
        <end position="71"/>
    </location>
</feature>
<keyword evidence="1" id="KW-0472">Membrane</keyword>
<gene>
    <name evidence="2" type="primary">dtpB_2</name>
    <name evidence="2" type="ORF">NCTC11978_00226</name>
</gene>
<keyword evidence="1" id="KW-1133">Transmembrane helix</keyword>
<dbReference type="Gene3D" id="1.20.1250.20">
    <property type="entry name" value="MFS general substrate transporter like domains"/>
    <property type="match status" value="1"/>
</dbReference>
<evidence type="ECO:0000256" key="1">
    <source>
        <dbReference type="SAM" id="Phobius"/>
    </source>
</evidence>
<sequence length="80" mass="8385">MVGLFLVMKSPWFLTSSIAGFVGASVASLTALPANVKPGMESLAIYTKVFAYIGLVTLGIGGLMWLGAAFLSRYIKSGQP</sequence>
<evidence type="ECO:0000313" key="3">
    <source>
        <dbReference type="Proteomes" id="UP000254033"/>
    </source>
</evidence>
<reference evidence="2 3" key="1">
    <citation type="submission" date="2018-06" db="EMBL/GenBank/DDBJ databases">
        <authorList>
            <consortium name="Pathogen Informatics"/>
            <person name="Doyle S."/>
        </authorList>
    </citation>
    <scope>NUCLEOTIDE SEQUENCE [LARGE SCALE GENOMIC DNA]</scope>
    <source>
        <strain evidence="2 3">NCTC11978</strain>
    </source>
</reference>
<organism evidence="2 3">
    <name type="scientific">Legionella feeleii</name>
    <dbReference type="NCBI Taxonomy" id="453"/>
    <lineage>
        <taxon>Bacteria</taxon>
        <taxon>Pseudomonadati</taxon>
        <taxon>Pseudomonadota</taxon>
        <taxon>Gammaproteobacteria</taxon>
        <taxon>Legionellales</taxon>
        <taxon>Legionellaceae</taxon>
        <taxon>Legionella</taxon>
    </lineage>
</organism>